<evidence type="ECO:0000256" key="1">
    <source>
        <dbReference type="ARBA" id="ARBA00022763"/>
    </source>
</evidence>
<gene>
    <name evidence="4" type="ORF">S06H3_65712</name>
</gene>
<evidence type="ECO:0000256" key="2">
    <source>
        <dbReference type="ARBA" id="ARBA00023204"/>
    </source>
</evidence>
<evidence type="ECO:0000313" key="4">
    <source>
        <dbReference type="EMBL" id="GAI71221.1"/>
    </source>
</evidence>
<dbReference type="Pfam" id="PF12826">
    <property type="entry name" value="HHH_2"/>
    <property type="match status" value="1"/>
</dbReference>
<accession>X1RWA1</accession>
<comment type="caution">
    <text evidence="4">The sequence shown here is derived from an EMBL/GenBank/DDBJ whole genome shotgun (WGS) entry which is preliminary data.</text>
</comment>
<dbReference type="GO" id="GO:0006281">
    <property type="term" value="P:DNA repair"/>
    <property type="evidence" value="ECO:0007669"/>
    <property type="project" value="UniProtKB-KW"/>
</dbReference>
<dbReference type="InterPro" id="IPR041663">
    <property type="entry name" value="DisA/LigA_HHH"/>
</dbReference>
<feature type="non-terminal residue" evidence="4">
    <location>
        <position position="1"/>
    </location>
</feature>
<feature type="domain" description="DisA/LigA helix-hairpin-helix motif" evidence="3">
    <location>
        <begin position="39"/>
        <end position="85"/>
    </location>
</feature>
<dbReference type="AlphaFoldDB" id="X1RWA1"/>
<keyword evidence="2" id="KW-0234">DNA repair</keyword>
<evidence type="ECO:0000259" key="3">
    <source>
        <dbReference type="Pfam" id="PF12826"/>
    </source>
</evidence>
<reference evidence="4" key="1">
    <citation type="journal article" date="2014" name="Front. Microbiol.">
        <title>High frequency of phylogenetically diverse reductive dehalogenase-homologous genes in deep subseafloor sedimentary metagenomes.</title>
        <authorList>
            <person name="Kawai M."/>
            <person name="Futagami T."/>
            <person name="Toyoda A."/>
            <person name="Takaki Y."/>
            <person name="Nishi S."/>
            <person name="Hori S."/>
            <person name="Arai W."/>
            <person name="Tsubouchi T."/>
            <person name="Morono Y."/>
            <person name="Uchiyama I."/>
            <person name="Ito T."/>
            <person name="Fujiyama A."/>
            <person name="Inagaki F."/>
            <person name="Takami H."/>
        </authorList>
    </citation>
    <scope>NUCLEOTIDE SEQUENCE</scope>
    <source>
        <strain evidence="4">Expedition CK06-06</strain>
    </source>
</reference>
<name>X1RWA1_9ZZZZ</name>
<feature type="non-terminal residue" evidence="4">
    <location>
        <position position="86"/>
    </location>
</feature>
<organism evidence="4">
    <name type="scientific">marine sediment metagenome</name>
    <dbReference type="NCBI Taxonomy" id="412755"/>
    <lineage>
        <taxon>unclassified sequences</taxon>
        <taxon>metagenomes</taxon>
        <taxon>ecological metagenomes</taxon>
    </lineage>
</organism>
<protein>
    <recommendedName>
        <fullName evidence="3">DisA/LigA helix-hairpin-helix motif domain-containing protein</fullName>
    </recommendedName>
</protein>
<dbReference type="Gene3D" id="1.10.150.20">
    <property type="entry name" value="5' to 3' exonuclease, C-terminal subdomain"/>
    <property type="match status" value="2"/>
</dbReference>
<dbReference type="InterPro" id="IPR010994">
    <property type="entry name" value="RuvA_2-like"/>
</dbReference>
<proteinExistence type="predicted"/>
<dbReference type="EMBL" id="BARV01044377">
    <property type="protein sequence ID" value="GAI71221.1"/>
    <property type="molecule type" value="Genomic_DNA"/>
</dbReference>
<keyword evidence="1" id="KW-0227">DNA damage</keyword>
<sequence>DIYRFDIETIASIEKMGEKSAQNLIHAIEKSKKKEFVNVLYALGIPNIGINASNLLVNEFKSIDKIVNAKIEDLAKIDGIGEIVGQ</sequence>
<dbReference type="SUPFAM" id="SSF47781">
    <property type="entry name" value="RuvA domain 2-like"/>
    <property type="match status" value="1"/>
</dbReference>